<dbReference type="OrthoDB" id="5918037at2"/>
<gene>
    <name evidence="2" type="ORF">SAMN04488138_1493</name>
</gene>
<proteinExistence type="predicted"/>
<dbReference type="InterPro" id="IPR024467">
    <property type="entry name" value="Xre/MbcA/ParS-like_toxin-bd"/>
</dbReference>
<accession>A0A1I3XEP8</accession>
<evidence type="ECO:0000313" key="2">
    <source>
        <dbReference type="EMBL" id="SFK17561.1"/>
    </source>
</evidence>
<keyword evidence="3" id="KW-1185">Reference proteome</keyword>
<dbReference type="GeneID" id="300401506"/>
<evidence type="ECO:0000259" key="1">
    <source>
        <dbReference type="Pfam" id="PF09722"/>
    </source>
</evidence>
<name>A0A1I3XEP8_9RHOB</name>
<dbReference type="Pfam" id="PF09722">
    <property type="entry name" value="Xre_MbcA_ParS_C"/>
    <property type="match status" value="1"/>
</dbReference>
<reference evidence="2 3" key="1">
    <citation type="submission" date="2016-10" db="EMBL/GenBank/DDBJ databases">
        <authorList>
            <person name="de Groot N.N."/>
        </authorList>
    </citation>
    <scope>NUCLEOTIDE SEQUENCE [LARGE SCALE GENOMIC DNA]</scope>
    <source>
        <strain evidence="2 3">CGMCC 1.8891</strain>
    </source>
</reference>
<dbReference type="Proteomes" id="UP000183299">
    <property type="component" value="Unassembled WGS sequence"/>
</dbReference>
<evidence type="ECO:0000313" key="3">
    <source>
        <dbReference type="Proteomes" id="UP000183299"/>
    </source>
</evidence>
<protein>
    <submittedName>
        <fullName evidence="2">Putative toxin-antitoxin system antitoxin component, TIGR02293 family</fullName>
    </submittedName>
</protein>
<dbReference type="AlphaFoldDB" id="A0A1I3XEP8"/>
<sequence length="39" mass="4253">MGQPAFGLENRKPIDLLASAAGAETVQDHLTMLEYGIYM</sequence>
<feature type="domain" description="Antitoxin Xre/MbcA/ParS-like toxin-binding" evidence="1">
    <location>
        <begin position="3"/>
        <end position="36"/>
    </location>
</feature>
<dbReference type="RefSeq" id="WP_082715315.1">
    <property type="nucleotide sequence ID" value="NZ_FORY01000049.1"/>
</dbReference>
<dbReference type="EMBL" id="FORY01000049">
    <property type="protein sequence ID" value="SFK17561.1"/>
    <property type="molecule type" value="Genomic_DNA"/>
</dbReference>
<organism evidence="2 3">
    <name type="scientific">Celeribacter halophilus</name>
    <dbReference type="NCBI Taxonomy" id="576117"/>
    <lineage>
        <taxon>Bacteria</taxon>
        <taxon>Pseudomonadati</taxon>
        <taxon>Pseudomonadota</taxon>
        <taxon>Alphaproteobacteria</taxon>
        <taxon>Rhodobacterales</taxon>
        <taxon>Roseobacteraceae</taxon>
        <taxon>Celeribacter</taxon>
    </lineage>
</organism>